<keyword evidence="3" id="KW-1185">Reference proteome</keyword>
<organism evidence="2 3">
    <name type="scientific">Niabella pedocola</name>
    <dbReference type="NCBI Taxonomy" id="1752077"/>
    <lineage>
        <taxon>Bacteria</taxon>
        <taxon>Pseudomonadati</taxon>
        <taxon>Bacteroidota</taxon>
        <taxon>Chitinophagia</taxon>
        <taxon>Chitinophagales</taxon>
        <taxon>Chitinophagaceae</taxon>
        <taxon>Niabella</taxon>
    </lineage>
</organism>
<comment type="caution">
    <text evidence="2">The sequence shown here is derived from an EMBL/GenBank/DDBJ whole genome shotgun (WGS) entry which is preliminary data.</text>
</comment>
<dbReference type="RefSeq" id="WP_231002461.1">
    <property type="nucleotide sequence ID" value="NZ_JAJNEC010000003.1"/>
</dbReference>
<keyword evidence="1" id="KW-0732">Signal</keyword>
<sequence length="73" mass="7627">MKPYICFLLTGFVVVMSMIALACRTVPDGKEAVEDSDTANPSVATLEKDADFAVTAADRGLMKGGAWTTGAAQ</sequence>
<dbReference type="EMBL" id="JAJNEC010000003">
    <property type="protein sequence ID" value="MCD2421556.1"/>
    <property type="molecule type" value="Genomic_DNA"/>
</dbReference>
<feature type="chain" id="PRO_5045168880" description="Secreted protein" evidence="1">
    <location>
        <begin position="23"/>
        <end position="73"/>
    </location>
</feature>
<dbReference type="PROSITE" id="PS51257">
    <property type="entry name" value="PROKAR_LIPOPROTEIN"/>
    <property type="match status" value="1"/>
</dbReference>
<dbReference type="Proteomes" id="UP001199816">
    <property type="component" value="Unassembled WGS sequence"/>
</dbReference>
<proteinExistence type="predicted"/>
<evidence type="ECO:0000256" key="1">
    <source>
        <dbReference type="SAM" id="SignalP"/>
    </source>
</evidence>
<gene>
    <name evidence="2" type="ORF">LQ567_02205</name>
</gene>
<evidence type="ECO:0008006" key="4">
    <source>
        <dbReference type="Google" id="ProtNLM"/>
    </source>
</evidence>
<protein>
    <recommendedName>
        <fullName evidence="4">Secreted protein</fullName>
    </recommendedName>
</protein>
<accession>A0ABS8PKC6</accession>
<feature type="signal peptide" evidence="1">
    <location>
        <begin position="1"/>
        <end position="22"/>
    </location>
</feature>
<evidence type="ECO:0000313" key="3">
    <source>
        <dbReference type="Proteomes" id="UP001199816"/>
    </source>
</evidence>
<name>A0ABS8PKC6_9BACT</name>
<reference evidence="2 3" key="1">
    <citation type="submission" date="2021-11" db="EMBL/GenBank/DDBJ databases">
        <title>Genomic of Niabella pedocola.</title>
        <authorList>
            <person name="Wu T."/>
        </authorList>
    </citation>
    <scope>NUCLEOTIDE SEQUENCE [LARGE SCALE GENOMIC DNA]</scope>
    <source>
        <strain evidence="2 3">JCM 31011</strain>
    </source>
</reference>
<evidence type="ECO:0000313" key="2">
    <source>
        <dbReference type="EMBL" id="MCD2421556.1"/>
    </source>
</evidence>